<dbReference type="EMBL" id="JANPWB010000012">
    <property type="protein sequence ID" value="KAJ1118933.1"/>
    <property type="molecule type" value="Genomic_DNA"/>
</dbReference>
<feature type="compositionally biased region" description="Basic and acidic residues" evidence="1">
    <location>
        <begin position="55"/>
        <end position="68"/>
    </location>
</feature>
<feature type="compositionally biased region" description="Basic and acidic residues" evidence="1">
    <location>
        <begin position="100"/>
        <end position="113"/>
    </location>
</feature>
<sequence>MPTLGPRARKYRTEGAQHARPPAKNINRCTSRARADRSARVGVGRGTTVPGDGQNCEHPENPSVDRKYPGGTRENVDTDPEVMGAAVTDIRRKNAEAERVFKPERNDRKEKEFSLGGEDGAVMSRPEQTPELRRHP</sequence>
<reference evidence="2" key="1">
    <citation type="journal article" date="2022" name="bioRxiv">
        <title>Sequencing and chromosome-scale assembly of the giantPleurodeles waltlgenome.</title>
        <authorList>
            <person name="Brown T."/>
            <person name="Elewa A."/>
            <person name="Iarovenko S."/>
            <person name="Subramanian E."/>
            <person name="Araus A.J."/>
            <person name="Petzold A."/>
            <person name="Susuki M."/>
            <person name="Suzuki K.-i.T."/>
            <person name="Hayashi T."/>
            <person name="Toyoda A."/>
            <person name="Oliveira C."/>
            <person name="Osipova E."/>
            <person name="Leigh N.D."/>
            <person name="Simon A."/>
            <person name="Yun M.H."/>
        </authorList>
    </citation>
    <scope>NUCLEOTIDE SEQUENCE</scope>
    <source>
        <strain evidence="2">20211129_DDA</strain>
        <tissue evidence="2">Liver</tissue>
    </source>
</reference>
<feature type="region of interest" description="Disordered" evidence="1">
    <location>
        <begin position="100"/>
        <end position="136"/>
    </location>
</feature>
<name>A0AAV7NZZ5_PLEWA</name>
<evidence type="ECO:0000313" key="2">
    <source>
        <dbReference type="EMBL" id="KAJ1118933.1"/>
    </source>
</evidence>
<feature type="compositionally biased region" description="Low complexity" evidence="1">
    <location>
        <begin position="40"/>
        <end position="49"/>
    </location>
</feature>
<proteinExistence type="predicted"/>
<feature type="region of interest" description="Disordered" evidence="1">
    <location>
        <begin position="1"/>
        <end position="80"/>
    </location>
</feature>
<evidence type="ECO:0000313" key="3">
    <source>
        <dbReference type="Proteomes" id="UP001066276"/>
    </source>
</evidence>
<organism evidence="2 3">
    <name type="scientific">Pleurodeles waltl</name>
    <name type="common">Iberian ribbed newt</name>
    <dbReference type="NCBI Taxonomy" id="8319"/>
    <lineage>
        <taxon>Eukaryota</taxon>
        <taxon>Metazoa</taxon>
        <taxon>Chordata</taxon>
        <taxon>Craniata</taxon>
        <taxon>Vertebrata</taxon>
        <taxon>Euteleostomi</taxon>
        <taxon>Amphibia</taxon>
        <taxon>Batrachia</taxon>
        <taxon>Caudata</taxon>
        <taxon>Salamandroidea</taxon>
        <taxon>Salamandridae</taxon>
        <taxon>Pleurodelinae</taxon>
        <taxon>Pleurodeles</taxon>
    </lineage>
</organism>
<accession>A0AAV7NZZ5</accession>
<gene>
    <name evidence="2" type="ORF">NDU88_007120</name>
</gene>
<evidence type="ECO:0000256" key="1">
    <source>
        <dbReference type="SAM" id="MobiDB-lite"/>
    </source>
</evidence>
<dbReference type="AlphaFoldDB" id="A0AAV7NZZ5"/>
<dbReference type="Proteomes" id="UP001066276">
    <property type="component" value="Chromosome 8"/>
</dbReference>
<protein>
    <submittedName>
        <fullName evidence="2">Uncharacterized protein</fullName>
    </submittedName>
</protein>
<keyword evidence="3" id="KW-1185">Reference proteome</keyword>
<comment type="caution">
    <text evidence="2">The sequence shown here is derived from an EMBL/GenBank/DDBJ whole genome shotgun (WGS) entry which is preliminary data.</text>
</comment>